<keyword evidence="3" id="KW-1185">Reference proteome</keyword>
<dbReference type="Proteomes" id="UP000801492">
    <property type="component" value="Unassembled WGS sequence"/>
</dbReference>
<sequence length="140" mass="15063">MMSPITAATEDPAPGNGSAGPEPRFVLSPPESPRPTDANKSQCSSLSDGESYECYGEGADIDLDSGIVSDRTLGTDIKYPKGSYDSHIERIGLGSSEDWKCHDKGIQKVDISLRNVLSKNIDECLELPMQVEDEINSDTA</sequence>
<name>A0A8K0GI62_IGNLU</name>
<accession>A0A8K0GI62</accession>
<feature type="compositionally biased region" description="Polar residues" evidence="1">
    <location>
        <begin position="38"/>
        <end position="48"/>
    </location>
</feature>
<evidence type="ECO:0000313" key="2">
    <source>
        <dbReference type="EMBL" id="KAF2902592.1"/>
    </source>
</evidence>
<comment type="caution">
    <text evidence="2">The sequence shown here is derived from an EMBL/GenBank/DDBJ whole genome shotgun (WGS) entry which is preliminary data.</text>
</comment>
<protein>
    <submittedName>
        <fullName evidence="2">Uncharacterized protein</fullName>
    </submittedName>
</protein>
<reference evidence="2" key="1">
    <citation type="submission" date="2019-08" db="EMBL/GenBank/DDBJ databases">
        <title>The genome of the North American firefly Photinus pyralis.</title>
        <authorList>
            <consortium name="Photinus pyralis genome working group"/>
            <person name="Fallon T.R."/>
            <person name="Sander Lower S.E."/>
            <person name="Weng J.-K."/>
        </authorList>
    </citation>
    <scope>NUCLEOTIDE SEQUENCE</scope>
    <source>
        <strain evidence="2">TRF0915ILg1</strain>
        <tissue evidence="2">Whole body</tissue>
    </source>
</reference>
<proteinExistence type="predicted"/>
<dbReference type="AlphaFoldDB" id="A0A8K0GI62"/>
<evidence type="ECO:0000256" key="1">
    <source>
        <dbReference type="SAM" id="MobiDB-lite"/>
    </source>
</evidence>
<gene>
    <name evidence="2" type="ORF">ILUMI_03599</name>
</gene>
<dbReference type="EMBL" id="VTPC01001246">
    <property type="protein sequence ID" value="KAF2902592.1"/>
    <property type="molecule type" value="Genomic_DNA"/>
</dbReference>
<dbReference type="OrthoDB" id="6731945at2759"/>
<organism evidence="2 3">
    <name type="scientific">Ignelater luminosus</name>
    <name type="common">Cucubano</name>
    <name type="synonym">Pyrophorus luminosus</name>
    <dbReference type="NCBI Taxonomy" id="2038154"/>
    <lineage>
        <taxon>Eukaryota</taxon>
        <taxon>Metazoa</taxon>
        <taxon>Ecdysozoa</taxon>
        <taxon>Arthropoda</taxon>
        <taxon>Hexapoda</taxon>
        <taxon>Insecta</taxon>
        <taxon>Pterygota</taxon>
        <taxon>Neoptera</taxon>
        <taxon>Endopterygota</taxon>
        <taxon>Coleoptera</taxon>
        <taxon>Polyphaga</taxon>
        <taxon>Elateriformia</taxon>
        <taxon>Elateroidea</taxon>
        <taxon>Elateridae</taxon>
        <taxon>Agrypninae</taxon>
        <taxon>Pyrophorini</taxon>
        <taxon>Ignelater</taxon>
    </lineage>
</organism>
<evidence type="ECO:0000313" key="3">
    <source>
        <dbReference type="Proteomes" id="UP000801492"/>
    </source>
</evidence>
<feature type="region of interest" description="Disordered" evidence="1">
    <location>
        <begin position="1"/>
        <end position="50"/>
    </location>
</feature>